<accession>A0ABX2QTV5</accession>
<name>A0ABX2QTV5_9PSED</name>
<gene>
    <name evidence="2" type="ORF">HX871_10560</name>
</gene>
<feature type="coiled-coil region" evidence="1">
    <location>
        <begin position="796"/>
        <end position="823"/>
    </location>
</feature>
<dbReference type="RefSeq" id="WP_177059421.1">
    <property type="nucleotide sequence ID" value="NZ_JACARY010000016.1"/>
</dbReference>
<reference evidence="2 3" key="1">
    <citation type="submission" date="2020-04" db="EMBL/GenBank/DDBJ databases">
        <title>Molecular characterization of pseudomonads from Agaricus bisporus reveal novel blotch 2 pathogens in Western Europe.</title>
        <authorList>
            <person name="Taparia T."/>
            <person name="Krijger M."/>
            <person name="Haynes E."/>
            <person name="Elpinstone J.G."/>
            <person name="Noble R."/>
            <person name="Van Der Wolf J."/>
        </authorList>
    </citation>
    <scope>NUCLEOTIDE SEQUENCE [LARGE SCALE GENOMIC DNA]</scope>
    <source>
        <strain evidence="2 3">P7774</strain>
    </source>
</reference>
<comment type="caution">
    <text evidence="2">The sequence shown here is derived from an EMBL/GenBank/DDBJ whole genome shotgun (WGS) entry which is preliminary data.</text>
</comment>
<dbReference type="Proteomes" id="UP000572863">
    <property type="component" value="Unassembled WGS sequence"/>
</dbReference>
<dbReference type="EMBL" id="JACARY010000016">
    <property type="protein sequence ID" value="NWD94858.1"/>
    <property type="molecule type" value="Genomic_DNA"/>
</dbReference>
<evidence type="ECO:0000256" key="1">
    <source>
        <dbReference type="SAM" id="Coils"/>
    </source>
</evidence>
<keyword evidence="1" id="KW-0175">Coiled coil</keyword>
<organism evidence="2 3">
    <name type="scientific">Pseudomonas reactans</name>
    <dbReference type="NCBI Taxonomy" id="117680"/>
    <lineage>
        <taxon>Bacteria</taxon>
        <taxon>Pseudomonadati</taxon>
        <taxon>Pseudomonadota</taxon>
        <taxon>Gammaproteobacteria</taxon>
        <taxon>Pseudomonadales</taxon>
        <taxon>Pseudomonadaceae</taxon>
        <taxon>Pseudomonas</taxon>
    </lineage>
</organism>
<protein>
    <submittedName>
        <fullName evidence="2">Uncharacterized protein</fullName>
    </submittedName>
</protein>
<evidence type="ECO:0000313" key="3">
    <source>
        <dbReference type="Proteomes" id="UP000572863"/>
    </source>
</evidence>
<keyword evidence="3" id="KW-1185">Reference proteome</keyword>
<proteinExistence type="predicted"/>
<evidence type="ECO:0000313" key="2">
    <source>
        <dbReference type="EMBL" id="NWD94858.1"/>
    </source>
</evidence>
<sequence length="1379" mass="151109">MIHPNPTALLRQKHIDTIHTLFLDLPPLRAVAQASAQAHLDEHFALRRLTAEQLYVRLPSPAQAATDEYQPLADALVARLANGEPTLYVLNHHDVVQLKGGHYEPVALSLFECEGVVNECGALLLASYQEQLQAGWKVRWLPLVEALKGIVSDTPTQPGMSERDLDTFFSLSFTRPGGQLTAPAGSLRVSTVHIRRQGAGADEPGQALPLLLLKATASTAMALYSPASGVHLLNDLDAIGPLLADHLSPLLGESPGEWFVCDYTGPAPEALASSYLARQLAEIDAIDLTVRRTAQQCQDLLNAITDTRRWFVAPLSAFGQGGREAMPTWLFNASQVERVEFAQRLCDQVGHLNRAHGERFFPEIPSLAAFAEAALQGCLDNEPQAISLKAQDIHLVFGPPDGEPLELTLPTWALESLGGFARTPTAITLKGGEAAPTWLTFSMLEGWREHADLAKAYSAVLNQQFEQAQGLDVGARLWDEEPKAWDLYNAGSQMISQLYLSALMYKIRGLHGLTQQGYQMITELGGARAPSRLFPLALGIGENNQAVVQHLYVLTRRDMQPGICVLFTPLLHPVVQEFISLEEVLAAIQQPGPLRDGVLAWLPADRRALFEPHLTDVNKALDPWLTVELNQDPTLARSMRGAFLSVLQALAEWPASGGDPLHWASFKSGGWSLPYGLTPLVQGADTLTGWLGQLMSDVRRDVPGYVGGPRASIDLLGNLAWLLAHEVSPANVQLHLNYYADLLSASRFAIPQVTQSRPKLTRIPMPRTFTQSDKWGAVRSVKAAVLQARQQVGVKVEQLQADYDAASRTLAQAEARVAALSTAVDGFTDTLTQTQVSQVLKPYHHTLHVKLKALSQQLQTLKHLRALVPRLGYEAQICALLESIVQTARLLADLEARHIVTLDTQLAGLLVERDPVRIKARHDRLVAYKWSIALRDLETRHLDELRAVIGCGAEKAQALTLAVAPPSVLALQAQQLRRLWQAAWCAEAAGSQTMFSGLLEKTLQRAMCASQSHAGFNVLNRAERIELLTSVVQVYGESIDQIEFCTAVTPQAFDLGYLGELQTLIGELYDAAEHHLLATLADPVSLPSEAARGSLIRTRSGDVYQAHILDATEETLARTAQVRDIDDEVIAIFRETVDALWHPMAESHARFPSPPGSSLADLIKLGQQTIAQIDQLIAQVINSIPTAKCAHLLPNLLEVPARLLEAHDAILVYMWKELDITQQALAQPHKAAWLAAAARLHEQEARVRLAAIKAHVPVQAAVEALLTGRDAVLLKQPGRFRVDSAAHQFVQFYRVQEVPSGQPLAYIHLHYPSSTGCDDVFIKASLNTCAQHHAIRQTQPSLSFARWMIADAASVLASHRSEVGEAFICRWMDDADSRA</sequence>